<dbReference type="OrthoDB" id="9814124at2"/>
<evidence type="ECO:0000259" key="1">
    <source>
        <dbReference type="Pfam" id="PF01370"/>
    </source>
</evidence>
<dbReference type="PANTHER" id="PTHR43245">
    <property type="entry name" value="BIFUNCTIONAL POLYMYXIN RESISTANCE PROTEIN ARNA"/>
    <property type="match status" value="1"/>
</dbReference>
<dbReference type="SUPFAM" id="SSF51735">
    <property type="entry name" value="NAD(P)-binding Rossmann-fold domains"/>
    <property type="match status" value="1"/>
</dbReference>
<dbReference type="Gene3D" id="3.40.50.720">
    <property type="entry name" value="NAD(P)-binding Rossmann-like Domain"/>
    <property type="match status" value="1"/>
</dbReference>
<dbReference type="Proteomes" id="UP000232163">
    <property type="component" value="Unassembled WGS sequence"/>
</dbReference>
<protein>
    <recommendedName>
        <fullName evidence="1">NAD-dependent epimerase/dehydratase domain-containing protein</fullName>
    </recommendedName>
</protein>
<dbReference type="AlphaFoldDB" id="A0A2N9VRL0"/>
<evidence type="ECO:0000313" key="2">
    <source>
        <dbReference type="EMBL" id="PIO42128.1"/>
    </source>
</evidence>
<sequence>MAAGVVLVTGASGFVGRELVSQLHAAGYRVVATTRNPDSLDGVEAVRLPSPAESVEAFQRILENVDHVVHLAAIAHTQLAGATDVYHAVNCVLAAKLAEAAHRTITGKFVFVSSIRAQSGSVHDGVAVETDPPQPTDDYGRAKLAAEIEIAGIMTGGNYTILRPVLVYGPGVKGNMAALVKLAALPVPLPMESLDGQRSLLDRAALCTAIMHSLHEASTDRGTFIVADKTPMTVPQILAAIRRGLAREPGLFSCPAWLLGLAARMTGQGDRWRTLNGDLIASSALLQSTGWSAVENSALRIEELSRR</sequence>
<dbReference type="RefSeq" id="WP_099999891.1">
    <property type="nucleotide sequence ID" value="NZ_CP017940.1"/>
</dbReference>
<dbReference type="InterPro" id="IPR036291">
    <property type="entry name" value="NAD(P)-bd_dom_sf"/>
</dbReference>
<dbReference type="PANTHER" id="PTHR43245:SF58">
    <property type="entry name" value="BLL5923 PROTEIN"/>
    <property type="match status" value="1"/>
</dbReference>
<dbReference type="InterPro" id="IPR050177">
    <property type="entry name" value="Lipid_A_modif_metabolic_enz"/>
</dbReference>
<name>A0A2N9VRL0_9HYPH</name>
<gene>
    <name evidence="2" type="ORF">B5P45_24120</name>
</gene>
<dbReference type="Pfam" id="PF01370">
    <property type="entry name" value="Epimerase"/>
    <property type="match status" value="1"/>
</dbReference>
<evidence type="ECO:0000313" key="3">
    <source>
        <dbReference type="Proteomes" id="UP000232163"/>
    </source>
</evidence>
<dbReference type="InterPro" id="IPR001509">
    <property type="entry name" value="Epimerase_deHydtase"/>
</dbReference>
<reference evidence="2 3" key="1">
    <citation type="journal article" date="2017" name="Int J Environ Stud">
        <title>Does the Miocene-Pliocene relict legume Oxytropis triphylla form nitrogen-fixing nodules with a combination of bacterial strains?</title>
        <authorList>
            <person name="Safronova V."/>
            <person name="Belimov A."/>
            <person name="Sazanova A."/>
            <person name="Kuznetsova I."/>
            <person name="Popova J."/>
            <person name="Andronov E."/>
            <person name="Verkhozina A."/>
            <person name="Tikhonovich I."/>
        </authorList>
    </citation>
    <scope>NUCLEOTIDE SEQUENCE [LARGE SCALE GENOMIC DNA]</scope>
    <source>
        <strain evidence="2 3">Tri-38</strain>
    </source>
</reference>
<proteinExistence type="predicted"/>
<organism evidence="2 3">
    <name type="scientific">Phyllobacterium zundukense</name>
    <dbReference type="NCBI Taxonomy" id="1867719"/>
    <lineage>
        <taxon>Bacteria</taxon>
        <taxon>Pseudomonadati</taxon>
        <taxon>Pseudomonadota</taxon>
        <taxon>Alphaproteobacteria</taxon>
        <taxon>Hyphomicrobiales</taxon>
        <taxon>Phyllobacteriaceae</taxon>
        <taxon>Phyllobacterium</taxon>
    </lineage>
</organism>
<feature type="domain" description="NAD-dependent epimerase/dehydratase" evidence="1">
    <location>
        <begin position="6"/>
        <end position="216"/>
    </location>
</feature>
<dbReference type="EMBL" id="MZMT01000053">
    <property type="protein sequence ID" value="PIO42128.1"/>
    <property type="molecule type" value="Genomic_DNA"/>
</dbReference>
<comment type="caution">
    <text evidence="2">The sequence shown here is derived from an EMBL/GenBank/DDBJ whole genome shotgun (WGS) entry which is preliminary data.</text>
</comment>
<accession>A0A2N9VRL0</accession>
<keyword evidence="3" id="KW-1185">Reference proteome</keyword>
<dbReference type="KEGG" id="pht:BLM14_13660"/>